<dbReference type="InterPro" id="IPR012914">
    <property type="entry name" value="PucR_dom"/>
</dbReference>
<evidence type="ECO:0000259" key="4">
    <source>
        <dbReference type="Pfam" id="PF17853"/>
    </source>
</evidence>
<sequence>MLTVENILQLDVMHGANVKTSETKGLHNPVEQISVIEVPVENFVRKNEMVLSTAVGCGHDPHLFYDFIQALIESGAAALVLATGHYITEIPEEAIQLAEQKKMPIIEIPWKTRFADIVHRVIRELDHRQDQMTHFSKETQEELLQLILQGANLTKLAGIIFRKLRYPVIFVDQKGKIKGNSPSSQPLVRFWSERFKGLETPDTNHIHGEWKWYGFDGRSCIEIPIRSARKVQGSLFLLLPKGADSKPPLDRAAQIYLDHAATAAALCFLQENVAAETEMRLRSDFVWSLAKGEIGSEEAIRKKADALGYDANRPYVCILGLMEQKNDSETFIREPPLQEILDEIAYTSRSIQRNIMTTRQLDQFILYLETPEQRVIDTVQTFLDILEGRVYERFPEWSISWGIGESRAGINTFRESYLDARTALDIGRRQKGPGHRNFYMDTGLYRALQHLSEHPDMREITWSSMGRLLGYSKQRGIDLVETFTSYLRNQCNVSQTARELNLHRQSLLYRLRKIESLTGRSLLNPDDLFLLQLSIKLWSSKKEDEYRPWGK</sequence>
<accession>A0A235BAB4</accession>
<protein>
    <recommendedName>
        <fullName evidence="7">PucR family transcriptional regulator</fullName>
    </recommendedName>
</protein>
<dbReference type="Gene3D" id="1.10.10.2840">
    <property type="entry name" value="PucR C-terminal helix-turn-helix domain"/>
    <property type="match status" value="1"/>
</dbReference>
<organism evidence="5 6">
    <name type="scientific">Paludifilum halophilum</name>
    <dbReference type="NCBI Taxonomy" id="1642702"/>
    <lineage>
        <taxon>Bacteria</taxon>
        <taxon>Bacillati</taxon>
        <taxon>Bacillota</taxon>
        <taxon>Bacilli</taxon>
        <taxon>Bacillales</taxon>
        <taxon>Thermoactinomycetaceae</taxon>
        <taxon>Paludifilum</taxon>
    </lineage>
</organism>
<dbReference type="Proteomes" id="UP000215459">
    <property type="component" value="Unassembled WGS sequence"/>
</dbReference>
<dbReference type="EMBL" id="NOWF01000002">
    <property type="protein sequence ID" value="OYD08827.1"/>
    <property type="molecule type" value="Genomic_DNA"/>
</dbReference>
<evidence type="ECO:0000313" key="6">
    <source>
        <dbReference type="Proteomes" id="UP000215459"/>
    </source>
</evidence>
<feature type="domain" description="Purine catabolism PurC-like" evidence="2">
    <location>
        <begin position="7"/>
        <end position="125"/>
    </location>
</feature>
<dbReference type="InterPro" id="IPR025736">
    <property type="entry name" value="PucR_C-HTH_dom"/>
</dbReference>
<gene>
    <name evidence="5" type="ORF">CHM34_03285</name>
</gene>
<evidence type="ECO:0000259" key="2">
    <source>
        <dbReference type="Pfam" id="PF07905"/>
    </source>
</evidence>
<keyword evidence="6" id="KW-1185">Reference proteome</keyword>
<name>A0A235BAB4_9BACL</name>
<dbReference type="OrthoDB" id="142218at2"/>
<feature type="domain" description="CdaR GGDEF-like" evidence="4">
    <location>
        <begin position="293"/>
        <end position="426"/>
    </location>
</feature>
<dbReference type="Pfam" id="PF13556">
    <property type="entry name" value="HTH_30"/>
    <property type="match status" value="1"/>
</dbReference>
<dbReference type="AlphaFoldDB" id="A0A235BAB4"/>
<dbReference type="RefSeq" id="WP_094263175.1">
    <property type="nucleotide sequence ID" value="NZ_NOWF01000002.1"/>
</dbReference>
<reference evidence="5 6" key="1">
    <citation type="submission" date="2017-07" db="EMBL/GenBank/DDBJ databases">
        <title>The genome sequence of Paludifilum halophilum highlights mechanisms for microbial adaptation to high salt environemnts.</title>
        <authorList>
            <person name="Belbahri L."/>
        </authorList>
    </citation>
    <scope>NUCLEOTIDE SEQUENCE [LARGE SCALE GENOMIC DNA]</scope>
    <source>
        <strain evidence="5 6">DSM 102817</strain>
    </source>
</reference>
<evidence type="ECO:0000256" key="1">
    <source>
        <dbReference type="ARBA" id="ARBA00006754"/>
    </source>
</evidence>
<evidence type="ECO:0008006" key="7">
    <source>
        <dbReference type="Google" id="ProtNLM"/>
    </source>
</evidence>
<dbReference type="InterPro" id="IPR051448">
    <property type="entry name" value="CdaR-like_regulators"/>
</dbReference>
<dbReference type="PANTHER" id="PTHR33744">
    <property type="entry name" value="CARBOHYDRATE DIACID REGULATOR"/>
    <property type="match status" value="1"/>
</dbReference>
<dbReference type="InterPro" id="IPR042070">
    <property type="entry name" value="PucR_C-HTH_sf"/>
</dbReference>
<comment type="caution">
    <text evidence="5">The sequence shown here is derived from an EMBL/GenBank/DDBJ whole genome shotgun (WGS) entry which is preliminary data.</text>
</comment>
<feature type="domain" description="PucR C-terminal helix-turn-helix" evidence="3">
    <location>
        <begin position="479"/>
        <end position="536"/>
    </location>
</feature>
<comment type="similarity">
    <text evidence="1">Belongs to the CdaR family.</text>
</comment>
<dbReference type="InterPro" id="IPR041522">
    <property type="entry name" value="CdaR_GGDEF"/>
</dbReference>
<evidence type="ECO:0000313" key="5">
    <source>
        <dbReference type="EMBL" id="OYD08827.1"/>
    </source>
</evidence>
<evidence type="ECO:0000259" key="3">
    <source>
        <dbReference type="Pfam" id="PF13556"/>
    </source>
</evidence>
<dbReference type="Pfam" id="PF17853">
    <property type="entry name" value="GGDEF_2"/>
    <property type="match status" value="1"/>
</dbReference>
<proteinExistence type="inferred from homology"/>
<dbReference type="Pfam" id="PF07905">
    <property type="entry name" value="PucR"/>
    <property type="match status" value="1"/>
</dbReference>
<dbReference type="PANTHER" id="PTHR33744:SF1">
    <property type="entry name" value="DNA-BINDING TRANSCRIPTIONAL ACTIVATOR ADER"/>
    <property type="match status" value="1"/>
</dbReference>